<dbReference type="SUPFAM" id="SSF58104">
    <property type="entry name" value="Methyl-accepting chemotaxis protein (MCP) signaling domain"/>
    <property type="match status" value="1"/>
</dbReference>
<evidence type="ECO:0000259" key="6">
    <source>
        <dbReference type="PROSITE" id="PS50111"/>
    </source>
</evidence>
<keyword evidence="2 4" id="KW-0807">Transducer</keyword>
<dbReference type="SMART" id="SM00304">
    <property type="entry name" value="HAMP"/>
    <property type="match status" value="2"/>
</dbReference>
<proteinExistence type="inferred from homology"/>
<evidence type="ECO:0000256" key="4">
    <source>
        <dbReference type="PROSITE-ProRule" id="PRU00284"/>
    </source>
</evidence>
<dbReference type="Gene3D" id="3.30.450.20">
    <property type="entry name" value="PAS domain"/>
    <property type="match status" value="1"/>
</dbReference>
<dbReference type="SMART" id="SM00283">
    <property type="entry name" value="MA"/>
    <property type="match status" value="1"/>
</dbReference>
<comment type="subcellular location">
    <subcellularLocation>
        <location evidence="1">Membrane</location>
    </subcellularLocation>
</comment>
<dbReference type="InterPro" id="IPR004090">
    <property type="entry name" value="Chemotax_Me-accpt_rcpt"/>
</dbReference>
<dbReference type="CDD" id="cd12913">
    <property type="entry name" value="PDC1_MCP_like"/>
    <property type="match status" value="1"/>
</dbReference>
<organism evidence="8 9">
    <name type="scientific">Marinospirillum alkalitolerans</name>
    <dbReference type="NCBI Taxonomy" id="3123374"/>
    <lineage>
        <taxon>Bacteria</taxon>
        <taxon>Pseudomonadati</taxon>
        <taxon>Pseudomonadota</taxon>
        <taxon>Gammaproteobacteria</taxon>
        <taxon>Oceanospirillales</taxon>
        <taxon>Oceanospirillaceae</taxon>
        <taxon>Marinospirillum</taxon>
    </lineage>
</organism>
<name>A0ABW8PT66_9GAMM</name>
<accession>A0ABW8PT66</accession>
<evidence type="ECO:0000256" key="5">
    <source>
        <dbReference type="SAM" id="Phobius"/>
    </source>
</evidence>
<sequence length="709" mass="77000">MKSFSLRNKLIVGAGLALSLSLLAVVLTGWLSMQKSGDQAIHHSAQALNARVEQNLMDAAHLMAADMAQLMNRSFDLPRVLSRVASSTALGNPDGRLPLEREALMDLVGDALAVSPNIGSSYMHFEPNGYDASDILFLGGALPHSSDTGGLEIYWVREGDDLAFYRTEDSDFKMDTSLNDQGIRESEWYLCSRDHLRPCLMDPYLYEIEEGYEVLLTSLVYPIITSGSFRGVAGVDLNLPDIQQQLVALQQDFYQGAAEIHLLSDRGTLVASSQFAESLGQPLQAVNSELARIFSSAEVGVIQHQAEHVLVVMPIEFDTVPNAWQVVIRLPSHLAYQATSELQSLLAVGQQQTATTMLLTGGGLLLISVLVVAFWLKTTFQPMRDMQRRFADLAGAEGDLTHQLQVNNHAELIGMAAGFNQFTAKLRTMILALKQASQELTQQTEVMAETSEHVSAATSDQQSEMQGVASAMNQMSATAHEVARLAAETAKEAEDSNTELQQVRDVLSHTVTEVKEVGEDMQKIQQSISDVAQSSDNISGITQVIQGIAEQTNLLALNAAIEAARAGEQGRGFAVVADEVRTLAARTQSSTSEINALIETLQQQVHHAVKGIQASSERTLGLVAGADQAWRQMEQLATRMAGINDNVIQVAAAAEEQNQVNDEMNRNINGIESATEVLAALGDDVKLVSSTMHEVVEHLSQELNKLKVD</sequence>
<dbReference type="PANTHER" id="PTHR32089">
    <property type="entry name" value="METHYL-ACCEPTING CHEMOTAXIS PROTEIN MCPB"/>
    <property type="match status" value="1"/>
</dbReference>
<dbReference type="InterPro" id="IPR003660">
    <property type="entry name" value="HAMP_dom"/>
</dbReference>
<dbReference type="PRINTS" id="PR00260">
    <property type="entry name" value="CHEMTRNSDUCR"/>
</dbReference>
<dbReference type="PROSITE" id="PS50885">
    <property type="entry name" value="HAMP"/>
    <property type="match status" value="1"/>
</dbReference>
<evidence type="ECO:0000256" key="1">
    <source>
        <dbReference type="ARBA" id="ARBA00004370"/>
    </source>
</evidence>
<evidence type="ECO:0000313" key="9">
    <source>
        <dbReference type="Proteomes" id="UP001621714"/>
    </source>
</evidence>
<comment type="similarity">
    <text evidence="3">Belongs to the methyl-accepting chemotaxis (MCP) protein family.</text>
</comment>
<evidence type="ECO:0000259" key="7">
    <source>
        <dbReference type="PROSITE" id="PS50885"/>
    </source>
</evidence>
<evidence type="ECO:0000313" key="8">
    <source>
        <dbReference type="EMBL" id="MFK7159480.1"/>
    </source>
</evidence>
<keyword evidence="5" id="KW-1133">Transmembrane helix</keyword>
<feature type="domain" description="Methyl-accepting transducer" evidence="6">
    <location>
        <begin position="436"/>
        <end position="672"/>
    </location>
</feature>
<keyword evidence="5" id="KW-0472">Membrane</keyword>
<dbReference type="EMBL" id="JBANFI010000001">
    <property type="protein sequence ID" value="MFK7159480.1"/>
    <property type="molecule type" value="Genomic_DNA"/>
</dbReference>
<dbReference type="Proteomes" id="UP001621714">
    <property type="component" value="Unassembled WGS sequence"/>
</dbReference>
<dbReference type="Pfam" id="PF00015">
    <property type="entry name" value="MCPsignal"/>
    <property type="match status" value="1"/>
</dbReference>
<dbReference type="RefSeq" id="WP_405335871.1">
    <property type="nucleotide sequence ID" value="NZ_JBANFI010000001.1"/>
</dbReference>
<comment type="caution">
    <text evidence="8">The sequence shown here is derived from an EMBL/GenBank/DDBJ whole genome shotgun (WGS) entry which is preliminary data.</text>
</comment>
<protein>
    <submittedName>
        <fullName evidence="8">Methyl-accepting chemotaxis protein</fullName>
    </submittedName>
</protein>
<dbReference type="PANTHER" id="PTHR32089:SF117">
    <property type="entry name" value="METHYL ACCEPTING SENSORY TRANSDUCER WITH CACHE_1 SMALL MOLECULE BINDING DOMAIN"/>
    <property type="match status" value="1"/>
</dbReference>
<evidence type="ECO:0000256" key="3">
    <source>
        <dbReference type="ARBA" id="ARBA00029447"/>
    </source>
</evidence>
<keyword evidence="5" id="KW-0812">Transmembrane</keyword>
<dbReference type="PROSITE" id="PS50111">
    <property type="entry name" value="CHEMOTAXIS_TRANSDUC_2"/>
    <property type="match status" value="1"/>
</dbReference>
<feature type="domain" description="HAMP" evidence="7">
    <location>
        <begin position="377"/>
        <end position="431"/>
    </location>
</feature>
<dbReference type="InterPro" id="IPR004089">
    <property type="entry name" value="MCPsignal_dom"/>
</dbReference>
<keyword evidence="9" id="KW-1185">Reference proteome</keyword>
<evidence type="ECO:0000256" key="2">
    <source>
        <dbReference type="ARBA" id="ARBA00023224"/>
    </source>
</evidence>
<dbReference type="Gene3D" id="1.10.287.950">
    <property type="entry name" value="Methyl-accepting chemotaxis protein"/>
    <property type="match status" value="1"/>
</dbReference>
<gene>
    <name evidence="8" type="ORF">V6U78_00325</name>
</gene>
<dbReference type="CDD" id="cd11386">
    <property type="entry name" value="MCP_signal"/>
    <property type="match status" value="1"/>
</dbReference>
<feature type="transmembrane region" description="Helical" evidence="5">
    <location>
        <begin position="357"/>
        <end position="376"/>
    </location>
</feature>
<reference evidence="8 9" key="1">
    <citation type="submission" date="2024-02" db="EMBL/GenBank/DDBJ databases">
        <title>Marinospirillum sp. MEB 164 isolated from Lonar lake sediment.</title>
        <authorList>
            <person name="Joshi A."/>
            <person name="Thite S."/>
        </authorList>
    </citation>
    <scope>NUCLEOTIDE SEQUENCE [LARGE SCALE GENOMIC DNA]</scope>
    <source>
        <strain evidence="8 9">MEB164</strain>
    </source>
</reference>